<dbReference type="InterPro" id="IPR036196">
    <property type="entry name" value="Ptyr_pPase_sf"/>
</dbReference>
<accession>A0A1V9XK14</accession>
<evidence type="ECO:0000313" key="4">
    <source>
        <dbReference type="Proteomes" id="UP000192247"/>
    </source>
</evidence>
<comment type="caution">
    <text evidence="3">The sequence shown here is derived from an EMBL/GenBank/DDBJ whole genome shotgun (WGS) entry which is preliminary data.</text>
</comment>
<reference evidence="3 4" key="1">
    <citation type="journal article" date="2017" name="Gigascience">
        <title>Draft genome of the honey bee ectoparasitic mite, Tropilaelaps mercedesae, is shaped by the parasitic life history.</title>
        <authorList>
            <person name="Dong X."/>
            <person name="Armstrong S.D."/>
            <person name="Xia D."/>
            <person name="Makepeace B.L."/>
            <person name="Darby A.C."/>
            <person name="Kadowaki T."/>
        </authorList>
    </citation>
    <scope>NUCLEOTIDE SEQUENCE [LARGE SCALE GENOMIC DNA]</scope>
    <source>
        <strain evidence="3">Wuxi-XJTLU</strain>
    </source>
</reference>
<evidence type="ECO:0000313" key="3">
    <source>
        <dbReference type="EMBL" id="OQR73857.1"/>
    </source>
</evidence>
<dbReference type="Pfam" id="PF01451">
    <property type="entry name" value="LMWPc"/>
    <property type="match status" value="1"/>
</dbReference>
<dbReference type="PANTHER" id="PTHR11717">
    <property type="entry name" value="LOW MOLECULAR WEIGHT PROTEIN TYROSINE PHOSPHATASE"/>
    <property type="match status" value="1"/>
</dbReference>
<dbReference type="EMBL" id="MNPL01009155">
    <property type="protein sequence ID" value="OQR73857.1"/>
    <property type="molecule type" value="Genomic_DNA"/>
</dbReference>
<evidence type="ECO:0000259" key="2">
    <source>
        <dbReference type="Pfam" id="PF01451"/>
    </source>
</evidence>
<dbReference type="Proteomes" id="UP000192247">
    <property type="component" value="Unassembled WGS sequence"/>
</dbReference>
<sequence length="67" mass="7707">MALVVFRATRKMAPSRDYHASVELLGNYDPKGHRIIRDPYYDAGSAGFEEVFEQCKRACSAFLERHK</sequence>
<dbReference type="STRING" id="418985.A0A1V9XK14"/>
<dbReference type="EC" id="3.1.3.48" evidence="1"/>
<name>A0A1V9XK14_9ACAR</name>
<dbReference type="InParanoid" id="A0A1V9XK14"/>
<dbReference type="Gene3D" id="3.40.50.2300">
    <property type="match status" value="1"/>
</dbReference>
<dbReference type="PANTHER" id="PTHR11717:SF7">
    <property type="entry name" value="LOW MOLECULAR WEIGHT PHOSPHOTYROSINE PROTEIN PHOSPHATASE"/>
    <property type="match status" value="1"/>
</dbReference>
<proteinExistence type="predicted"/>
<feature type="domain" description="Phosphotyrosine protein phosphatase I" evidence="2">
    <location>
        <begin position="7"/>
        <end position="63"/>
    </location>
</feature>
<evidence type="ECO:0000256" key="1">
    <source>
        <dbReference type="ARBA" id="ARBA00013064"/>
    </source>
</evidence>
<dbReference type="AlphaFoldDB" id="A0A1V9XK14"/>
<dbReference type="InterPro" id="IPR023485">
    <property type="entry name" value="Ptyr_pPase"/>
</dbReference>
<dbReference type="GO" id="GO:0004725">
    <property type="term" value="F:protein tyrosine phosphatase activity"/>
    <property type="evidence" value="ECO:0007669"/>
    <property type="project" value="UniProtKB-EC"/>
</dbReference>
<gene>
    <name evidence="3" type="ORF">BIW11_03501</name>
</gene>
<dbReference type="InterPro" id="IPR050438">
    <property type="entry name" value="LMW_PTPase"/>
</dbReference>
<organism evidence="3 4">
    <name type="scientific">Tropilaelaps mercedesae</name>
    <dbReference type="NCBI Taxonomy" id="418985"/>
    <lineage>
        <taxon>Eukaryota</taxon>
        <taxon>Metazoa</taxon>
        <taxon>Ecdysozoa</taxon>
        <taxon>Arthropoda</taxon>
        <taxon>Chelicerata</taxon>
        <taxon>Arachnida</taxon>
        <taxon>Acari</taxon>
        <taxon>Parasitiformes</taxon>
        <taxon>Mesostigmata</taxon>
        <taxon>Gamasina</taxon>
        <taxon>Dermanyssoidea</taxon>
        <taxon>Laelapidae</taxon>
        <taxon>Tropilaelaps</taxon>
    </lineage>
</organism>
<dbReference type="OrthoDB" id="3388at2759"/>
<protein>
    <recommendedName>
        <fullName evidence="1">protein-tyrosine-phosphatase</fullName>
        <ecNumber evidence="1">3.1.3.48</ecNumber>
    </recommendedName>
</protein>
<dbReference type="SUPFAM" id="SSF52788">
    <property type="entry name" value="Phosphotyrosine protein phosphatases I"/>
    <property type="match status" value="1"/>
</dbReference>
<keyword evidence="4" id="KW-1185">Reference proteome</keyword>